<name>A0A366HU59_9BACT</name>
<accession>A0A366HU59</accession>
<gene>
    <name evidence="1" type="ORF">DES53_10116</name>
</gene>
<dbReference type="Proteomes" id="UP000253426">
    <property type="component" value="Unassembled WGS sequence"/>
</dbReference>
<dbReference type="AlphaFoldDB" id="A0A366HU59"/>
<proteinExistence type="predicted"/>
<dbReference type="EMBL" id="QNRR01000001">
    <property type="protein sequence ID" value="RBP47219.1"/>
    <property type="molecule type" value="Genomic_DNA"/>
</dbReference>
<evidence type="ECO:0000313" key="2">
    <source>
        <dbReference type="Proteomes" id="UP000253426"/>
    </source>
</evidence>
<sequence>MSRKTPTFNLLIDRYRPQLERLATGAQGMQKVVPQARAMLLISHGLTWKQVAQATGLSVCRVEHFRRRFVCLGPPGLIDAEPLKRTVPRRGAREDQRQRAA</sequence>
<evidence type="ECO:0000313" key="1">
    <source>
        <dbReference type="EMBL" id="RBP47219.1"/>
    </source>
</evidence>
<evidence type="ECO:0008006" key="3">
    <source>
        <dbReference type="Google" id="ProtNLM"/>
    </source>
</evidence>
<dbReference type="RefSeq" id="WP_113956173.1">
    <property type="nucleotide sequence ID" value="NZ_QNRR01000001.1"/>
</dbReference>
<keyword evidence="2" id="KW-1185">Reference proteome</keyword>
<reference evidence="1 2" key="1">
    <citation type="submission" date="2018-06" db="EMBL/GenBank/DDBJ databases">
        <title>Genomic Encyclopedia of Type Strains, Phase IV (KMG-IV): sequencing the most valuable type-strain genomes for metagenomic binning, comparative biology and taxonomic classification.</title>
        <authorList>
            <person name="Goeker M."/>
        </authorList>
    </citation>
    <scope>NUCLEOTIDE SEQUENCE [LARGE SCALE GENOMIC DNA]</scope>
    <source>
        <strain evidence="1 2">DSM 25532</strain>
    </source>
</reference>
<comment type="caution">
    <text evidence="1">The sequence shown here is derived from an EMBL/GenBank/DDBJ whole genome shotgun (WGS) entry which is preliminary data.</text>
</comment>
<organism evidence="1 2">
    <name type="scientific">Roseimicrobium gellanilyticum</name>
    <dbReference type="NCBI Taxonomy" id="748857"/>
    <lineage>
        <taxon>Bacteria</taxon>
        <taxon>Pseudomonadati</taxon>
        <taxon>Verrucomicrobiota</taxon>
        <taxon>Verrucomicrobiia</taxon>
        <taxon>Verrucomicrobiales</taxon>
        <taxon>Verrucomicrobiaceae</taxon>
        <taxon>Roseimicrobium</taxon>
    </lineage>
</organism>
<protein>
    <recommendedName>
        <fullName evidence="3">Helix-turn-helix domain-containing protein</fullName>
    </recommendedName>
</protein>
<dbReference type="Pfam" id="PF13384">
    <property type="entry name" value="HTH_23"/>
    <property type="match status" value="1"/>
</dbReference>